<keyword evidence="4" id="KW-1185">Reference proteome</keyword>
<dbReference type="AlphaFoldDB" id="A0AAX4IPY9"/>
<protein>
    <submittedName>
        <fullName evidence="3">Uncharacterized protein</fullName>
    </submittedName>
</protein>
<dbReference type="KEGG" id="cdet:87946717"/>
<feature type="region of interest" description="Disordered" evidence="1">
    <location>
        <begin position="40"/>
        <end position="74"/>
    </location>
</feature>
<evidence type="ECO:0000256" key="2">
    <source>
        <dbReference type="SAM" id="SignalP"/>
    </source>
</evidence>
<dbReference type="EMBL" id="CP137310">
    <property type="protein sequence ID" value="WQF85201.1"/>
    <property type="molecule type" value="Genomic_DNA"/>
</dbReference>
<dbReference type="Proteomes" id="UP001322277">
    <property type="component" value="Chromosome 6"/>
</dbReference>
<proteinExistence type="predicted"/>
<name>A0AAX4IPY9_9PEZI</name>
<dbReference type="RefSeq" id="XP_062782424.1">
    <property type="nucleotide sequence ID" value="XM_062926373.1"/>
</dbReference>
<gene>
    <name evidence="3" type="ORF">CDEST_10215</name>
</gene>
<feature type="chain" id="PRO_5043388242" evidence="2">
    <location>
        <begin position="20"/>
        <end position="119"/>
    </location>
</feature>
<evidence type="ECO:0000313" key="4">
    <source>
        <dbReference type="Proteomes" id="UP001322277"/>
    </source>
</evidence>
<feature type="compositionally biased region" description="Polar residues" evidence="1">
    <location>
        <begin position="43"/>
        <end position="63"/>
    </location>
</feature>
<organism evidence="3 4">
    <name type="scientific">Colletotrichum destructivum</name>
    <dbReference type="NCBI Taxonomy" id="34406"/>
    <lineage>
        <taxon>Eukaryota</taxon>
        <taxon>Fungi</taxon>
        <taxon>Dikarya</taxon>
        <taxon>Ascomycota</taxon>
        <taxon>Pezizomycotina</taxon>
        <taxon>Sordariomycetes</taxon>
        <taxon>Hypocreomycetidae</taxon>
        <taxon>Glomerellales</taxon>
        <taxon>Glomerellaceae</taxon>
        <taxon>Colletotrichum</taxon>
        <taxon>Colletotrichum destructivum species complex</taxon>
    </lineage>
</organism>
<sequence>MKPIQTAMIVLATMTGVQSAPAADANIVIPDSSMRSEYHTSWVEDSTVSSPRRSRLTVSNSNPEHNRGRGFGNEPGARAISAILEKASVSLVLVVMDAAIISPYASGAQARMSVVTGII</sequence>
<dbReference type="GeneID" id="87946717"/>
<evidence type="ECO:0000313" key="3">
    <source>
        <dbReference type="EMBL" id="WQF85201.1"/>
    </source>
</evidence>
<accession>A0AAX4IPY9</accession>
<reference evidence="4" key="1">
    <citation type="journal article" date="2023" name="bioRxiv">
        <title>Complete genome of the Medicago anthracnose fungus, Colletotrichum destructivum, reveals a mini-chromosome-like region within a core chromosome.</title>
        <authorList>
            <person name="Lapalu N."/>
            <person name="Simon A."/>
            <person name="Lu A."/>
            <person name="Plaumann P.-L."/>
            <person name="Amselem J."/>
            <person name="Pigne S."/>
            <person name="Auger A."/>
            <person name="Koch C."/>
            <person name="Dallery J.-F."/>
            <person name="O'Connell R.J."/>
        </authorList>
    </citation>
    <scope>NUCLEOTIDE SEQUENCE [LARGE SCALE GENOMIC DNA]</scope>
    <source>
        <strain evidence="4">CBS 520.97</strain>
    </source>
</reference>
<feature type="signal peptide" evidence="2">
    <location>
        <begin position="1"/>
        <end position="19"/>
    </location>
</feature>
<evidence type="ECO:0000256" key="1">
    <source>
        <dbReference type="SAM" id="MobiDB-lite"/>
    </source>
</evidence>
<keyword evidence="2" id="KW-0732">Signal</keyword>